<evidence type="ECO:0000313" key="15">
    <source>
        <dbReference type="EMBL" id="MDI1430565.1"/>
    </source>
</evidence>
<evidence type="ECO:0000256" key="9">
    <source>
        <dbReference type="HAMAP-Rule" id="MF_01973"/>
    </source>
</evidence>
<dbReference type="PIRSF" id="PIRSF001174">
    <property type="entry name" value="Lon_proteas"/>
    <property type="match status" value="1"/>
</dbReference>
<dbReference type="SUPFAM" id="SSF52540">
    <property type="entry name" value="P-loop containing nucleoside triphosphate hydrolases"/>
    <property type="match status" value="1"/>
</dbReference>
<dbReference type="InterPro" id="IPR027543">
    <property type="entry name" value="Lon_bac"/>
</dbReference>
<dbReference type="SUPFAM" id="SSF54211">
    <property type="entry name" value="Ribosomal protein S5 domain 2-like"/>
    <property type="match status" value="1"/>
</dbReference>
<feature type="domain" description="Lon N-terminal" evidence="14">
    <location>
        <begin position="20"/>
        <end position="217"/>
    </location>
</feature>
<dbReference type="PROSITE" id="PS51787">
    <property type="entry name" value="LON_N"/>
    <property type="match status" value="1"/>
</dbReference>
<dbReference type="InterPro" id="IPR003593">
    <property type="entry name" value="AAA+_ATPase"/>
</dbReference>
<comment type="function">
    <text evidence="9">ATP-dependent serine protease that mediates the selective degradation of mutant and abnormal proteins as well as certain short-lived regulatory proteins. Required for cellular homeostasis and for survival from DNA damage and developmental changes induced by stress. Degrades polypeptides processively to yield small peptide fragments that are 5 to 10 amino acids long. Binds to DNA in a double-stranded, site-specific manner.</text>
</comment>
<dbReference type="PRINTS" id="PR00830">
    <property type="entry name" value="ENDOLAPTASE"/>
</dbReference>
<dbReference type="InterPro" id="IPR046336">
    <property type="entry name" value="Lon_prtase_N_sf"/>
</dbReference>
<dbReference type="InterPro" id="IPR015947">
    <property type="entry name" value="PUA-like_sf"/>
</dbReference>
<dbReference type="SMART" id="SM00382">
    <property type="entry name" value="AAA"/>
    <property type="match status" value="1"/>
</dbReference>
<evidence type="ECO:0000259" key="14">
    <source>
        <dbReference type="PROSITE" id="PS51787"/>
    </source>
</evidence>
<comment type="subcellular location">
    <subcellularLocation>
        <location evidence="1 9 10">Cytoplasm</location>
    </subcellularLocation>
</comment>
<dbReference type="Gene3D" id="1.10.8.60">
    <property type="match status" value="1"/>
</dbReference>
<dbReference type="SMART" id="SM00464">
    <property type="entry name" value="LON"/>
    <property type="match status" value="1"/>
</dbReference>
<dbReference type="InterPro" id="IPR054594">
    <property type="entry name" value="Lon_lid"/>
</dbReference>
<feature type="binding site" evidence="9">
    <location>
        <begin position="368"/>
        <end position="375"/>
    </location>
    <ligand>
        <name>ATP</name>
        <dbReference type="ChEBI" id="CHEBI:30616"/>
    </ligand>
</feature>
<dbReference type="RefSeq" id="WP_136969676.1">
    <property type="nucleotide sequence ID" value="NZ_JARZHI010000009.1"/>
</dbReference>
<evidence type="ECO:0000256" key="3">
    <source>
        <dbReference type="ARBA" id="ARBA00022670"/>
    </source>
</evidence>
<evidence type="ECO:0000256" key="11">
    <source>
        <dbReference type="PROSITE-ProRule" id="PRU01122"/>
    </source>
</evidence>
<evidence type="ECO:0000256" key="12">
    <source>
        <dbReference type="RuleBase" id="RU000591"/>
    </source>
</evidence>
<evidence type="ECO:0000256" key="7">
    <source>
        <dbReference type="ARBA" id="ARBA00022840"/>
    </source>
</evidence>
<dbReference type="Proteomes" id="UP001160301">
    <property type="component" value="Unassembled WGS sequence"/>
</dbReference>
<evidence type="ECO:0000256" key="4">
    <source>
        <dbReference type="ARBA" id="ARBA00022741"/>
    </source>
</evidence>
<dbReference type="InterPro" id="IPR027417">
    <property type="entry name" value="P-loop_NTPase"/>
</dbReference>
<dbReference type="InterPro" id="IPR004815">
    <property type="entry name" value="Lon_bac/euk-typ"/>
</dbReference>
<dbReference type="HAMAP" id="MF_01973">
    <property type="entry name" value="lon_bact"/>
    <property type="match status" value="1"/>
</dbReference>
<evidence type="ECO:0000313" key="16">
    <source>
        <dbReference type="Proteomes" id="UP001160301"/>
    </source>
</evidence>
<comment type="similarity">
    <text evidence="9 10 11 12">Belongs to the peptidase S16 family.</text>
</comment>
<dbReference type="Gene3D" id="3.30.230.10">
    <property type="match status" value="1"/>
</dbReference>
<dbReference type="InterPro" id="IPR003111">
    <property type="entry name" value="Lon_prtase_N"/>
</dbReference>
<keyword evidence="3 9" id="KW-0645">Protease</keyword>
<feature type="domain" description="Lon proteolytic" evidence="13">
    <location>
        <begin position="604"/>
        <end position="785"/>
    </location>
</feature>
<keyword evidence="16" id="KW-1185">Reference proteome</keyword>
<dbReference type="Pfam" id="PF22667">
    <property type="entry name" value="Lon_lid"/>
    <property type="match status" value="1"/>
</dbReference>
<evidence type="ECO:0000256" key="2">
    <source>
        <dbReference type="ARBA" id="ARBA00022490"/>
    </source>
</evidence>
<dbReference type="SUPFAM" id="SSF88697">
    <property type="entry name" value="PUA domain-like"/>
    <property type="match status" value="1"/>
</dbReference>
<dbReference type="Gene3D" id="1.20.5.5270">
    <property type="match status" value="1"/>
</dbReference>
<feature type="active site" evidence="9 11">
    <location>
        <position position="734"/>
    </location>
</feature>
<keyword evidence="6 9" id="KW-0720">Serine protease</keyword>
<evidence type="ECO:0000256" key="5">
    <source>
        <dbReference type="ARBA" id="ARBA00022801"/>
    </source>
</evidence>
<dbReference type="PROSITE" id="PS01046">
    <property type="entry name" value="LON_SER"/>
    <property type="match status" value="1"/>
</dbReference>
<proteinExistence type="evidence at transcript level"/>
<gene>
    <name evidence="9 15" type="primary">lon</name>
    <name evidence="15" type="ORF">QHF89_13695</name>
</gene>
<dbReference type="InterPro" id="IPR020568">
    <property type="entry name" value="Ribosomal_Su5_D2-typ_SF"/>
</dbReference>
<dbReference type="PANTHER" id="PTHR10046">
    <property type="entry name" value="ATP DEPENDENT LON PROTEASE FAMILY MEMBER"/>
    <property type="match status" value="1"/>
</dbReference>
<dbReference type="Pfam" id="PF00004">
    <property type="entry name" value="AAA"/>
    <property type="match status" value="1"/>
</dbReference>
<dbReference type="NCBIfam" id="TIGR00763">
    <property type="entry name" value="lon"/>
    <property type="match status" value="1"/>
</dbReference>
<evidence type="ECO:0000259" key="13">
    <source>
        <dbReference type="PROSITE" id="PS51786"/>
    </source>
</evidence>
<comment type="catalytic activity">
    <reaction evidence="9 10 11">
        <text>Hydrolysis of proteins in presence of ATP.</text>
        <dbReference type="EC" id="3.4.21.53"/>
    </reaction>
</comment>
<dbReference type="InterPro" id="IPR003959">
    <property type="entry name" value="ATPase_AAA_core"/>
</dbReference>
<dbReference type="InterPro" id="IPR027065">
    <property type="entry name" value="Lon_Prtase"/>
</dbReference>
<dbReference type="Gene3D" id="1.20.58.1480">
    <property type="match status" value="1"/>
</dbReference>
<comment type="caution">
    <text evidence="15">The sequence shown here is derived from an EMBL/GenBank/DDBJ whole genome shotgun (WGS) entry which is preliminary data.</text>
</comment>
<evidence type="ECO:0000256" key="1">
    <source>
        <dbReference type="ARBA" id="ARBA00004496"/>
    </source>
</evidence>
<dbReference type="EC" id="3.4.21.53" evidence="9 10"/>
<dbReference type="InterPro" id="IPR008269">
    <property type="entry name" value="Lon_proteolytic"/>
</dbReference>
<keyword evidence="4 9" id="KW-0547">Nucleotide-binding</keyword>
<keyword evidence="5 9" id="KW-0378">Hydrolase</keyword>
<keyword evidence="2 9" id="KW-0963">Cytoplasm</keyword>
<keyword evidence="7 9" id="KW-0067">ATP-binding</keyword>
<dbReference type="PROSITE" id="PS51786">
    <property type="entry name" value="LON_PROTEOLYTIC"/>
    <property type="match status" value="1"/>
</dbReference>
<feature type="active site" evidence="9 11">
    <location>
        <position position="691"/>
    </location>
</feature>
<dbReference type="InterPro" id="IPR008268">
    <property type="entry name" value="Peptidase_S16_AS"/>
</dbReference>
<dbReference type="EMBL" id="JARZHI010000009">
    <property type="protein sequence ID" value="MDI1430565.1"/>
    <property type="molecule type" value="Genomic_DNA"/>
</dbReference>
<dbReference type="Pfam" id="PF02190">
    <property type="entry name" value="LON_substr_bdg"/>
    <property type="match status" value="1"/>
</dbReference>
<sequence length="799" mass="88107">MASNGAPPSRPPSSSGEDSVPILPLRNSVLFPMSVVPINVGRPRSVRLVEDLLGRERALVGVISQRSPEIDEPTFKELYTVGTIARVVKVIRLGPSNYSVVLNGLGRFRVKNIVALEPYMRAKIERIPESLVRDVELDALGTGLREATREVLQLMPNLPRDTAGILDNVREPGALADLIASNFPQAQASVGDKQEILEAFDVKARVRLVLAMVGRQLEVLRVKKEISSMVQEEMGKSQREYILRQQMKSIREELGEAGEDDEIEELRERVRRAKVPPEVEKVVKKQLGRMRSMAQQSAEYNVTRTYVEWIADLPWSKTTVDRISVQEVRRCLDEDHMGLEKVKKRIVEYAAIRQLRADKKGPILLFIGPPGVGKTSLGRSIARAMGRQYERIALGGVRDEAEVRGHRRTYVGALPGRILQALKKAGTKNPVLVLDEVDKMGVDLRGDPAAALLEVLDPEQNSTFQDHYLDMPFDLSQVMFLATANNRDTIPPALFDRMEVIEVPGYTRTDKLGIAREFLVPKQLSAHGLTDERLEFTEPGIAALIDHYTREAGVRGLEREIAAVCRATAVKLAEGNAVLEVVSPEHVEKVLGPHKHRPEIAERNLEPGVATGLAWTPTGGEILFIEATKMPGKGNVVLTGNMKNVMQESATTAVSFVRSKAGELHLDPEWLKNIDLHVHIPKHGTPKDGPSAGVTMFTAVCSLLLGCPVRSDIAMTGEISLRGRIMSVGGVKEKLLAAHRAGIKHVIIPAKNRKDLEDVPQDILDEVKVTLVNAMDEILPLVLEPPRQTSVSTPPPPLA</sequence>
<reference evidence="15 16" key="1">
    <citation type="submission" date="2023-04" db="EMBL/GenBank/DDBJ databases">
        <title>The genome sequence of Polyangium sorediatum DSM14670.</title>
        <authorList>
            <person name="Zhang X."/>
        </authorList>
    </citation>
    <scope>NUCLEOTIDE SEQUENCE [LARGE SCALE GENOMIC DNA]</scope>
    <source>
        <strain evidence="15 16">DSM 14670</strain>
    </source>
</reference>
<dbReference type="Gene3D" id="3.40.50.300">
    <property type="entry name" value="P-loop containing nucleotide triphosphate hydrolases"/>
    <property type="match status" value="1"/>
</dbReference>
<evidence type="ECO:0000256" key="10">
    <source>
        <dbReference type="PIRNR" id="PIRNR001174"/>
    </source>
</evidence>
<dbReference type="GO" id="GO:0004252">
    <property type="term" value="F:serine-type endopeptidase activity"/>
    <property type="evidence" value="ECO:0007669"/>
    <property type="project" value="UniProtKB-EC"/>
</dbReference>
<organism evidence="15 16">
    <name type="scientific">Polyangium sorediatum</name>
    <dbReference type="NCBI Taxonomy" id="889274"/>
    <lineage>
        <taxon>Bacteria</taxon>
        <taxon>Pseudomonadati</taxon>
        <taxon>Myxococcota</taxon>
        <taxon>Polyangia</taxon>
        <taxon>Polyangiales</taxon>
        <taxon>Polyangiaceae</taxon>
        <taxon>Polyangium</taxon>
    </lineage>
</organism>
<dbReference type="Pfam" id="PF05362">
    <property type="entry name" value="Lon_C"/>
    <property type="match status" value="1"/>
</dbReference>
<accession>A0ABT6NQX5</accession>
<name>A0ABT6NQX5_9BACT</name>
<dbReference type="Gene3D" id="2.30.130.40">
    <property type="entry name" value="LON domain-like"/>
    <property type="match status" value="1"/>
</dbReference>
<protein>
    <recommendedName>
        <fullName evidence="9 10">Lon protease</fullName>
        <ecNumber evidence="9 10">3.4.21.53</ecNumber>
    </recommendedName>
    <alternativeName>
        <fullName evidence="9">ATP-dependent protease La</fullName>
    </alternativeName>
</protein>
<comment type="subunit">
    <text evidence="9 10">Homohexamer. Organized in a ring with a central cavity.</text>
</comment>
<evidence type="ECO:0000256" key="8">
    <source>
        <dbReference type="ARBA" id="ARBA00023016"/>
    </source>
</evidence>
<comment type="induction">
    <text evidence="9">By heat shock.</text>
</comment>
<dbReference type="CDD" id="cd19500">
    <property type="entry name" value="RecA-like_Lon"/>
    <property type="match status" value="1"/>
</dbReference>
<keyword evidence="8 9" id="KW-0346">Stress response</keyword>
<evidence type="ECO:0000256" key="6">
    <source>
        <dbReference type="ARBA" id="ARBA00022825"/>
    </source>
</evidence>
<dbReference type="InterPro" id="IPR014721">
    <property type="entry name" value="Ribsml_uS5_D2-typ_fold_subgr"/>
</dbReference>